<gene>
    <name evidence="1" type="ORF">NCTC12121_01585</name>
</gene>
<sequence length="39" mass="4312">MKLFRQILRSCHVSYLLSLLALVAFGPNEAASPITPEKP</sequence>
<organism evidence="1 2">
    <name type="scientific">Edwardsiella hoshinae</name>
    <dbReference type="NCBI Taxonomy" id="93378"/>
    <lineage>
        <taxon>Bacteria</taxon>
        <taxon>Pseudomonadati</taxon>
        <taxon>Pseudomonadota</taxon>
        <taxon>Gammaproteobacteria</taxon>
        <taxon>Enterobacterales</taxon>
        <taxon>Hafniaceae</taxon>
        <taxon>Edwardsiella</taxon>
    </lineage>
</organism>
<reference evidence="1 2" key="1">
    <citation type="submission" date="2018-06" db="EMBL/GenBank/DDBJ databases">
        <authorList>
            <consortium name="Pathogen Informatics"/>
            <person name="Doyle S."/>
        </authorList>
    </citation>
    <scope>NUCLEOTIDE SEQUENCE [LARGE SCALE GENOMIC DNA]</scope>
    <source>
        <strain evidence="1 2">NCTC12121</strain>
    </source>
</reference>
<name>A0A376DE22_9GAMM</name>
<evidence type="ECO:0000313" key="2">
    <source>
        <dbReference type="Proteomes" id="UP000255248"/>
    </source>
</evidence>
<dbReference type="AlphaFoldDB" id="A0A376DE22"/>
<protein>
    <submittedName>
        <fullName evidence="1">Uncharacterized protein</fullName>
    </submittedName>
</protein>
<dbReference type="Proteomes" id="UP000255248">
    <property type="component" value="Unassembled WGS sequence"/>
</dbReference>
<accession>A0A376DE22</accession>
<proteinExistence type="predicted"/>
<evidence type="ECO:0000313" key="1">
    <source>
        <dbReference type="EMBL" id="STC87823.1"/>
    </source>
</evidence>
<dbReference type="EMBL" id="UFXZ01000001">
    <property type="protein sequence ID" value="STC87823.1"/>
    <property type="molecule type" value="Genomic_DNA"/>
</dbReference>